<dbReference type="PANTHER" id="PTHR30469:SF37">
    <property type="entry name" value="RAGD PROTEIN"/>
    <property type="match status" value="1"/>
</dbReference>
<organism evidence="6 7">
    <name type="scientific">Dyadobacter flavalbus</name>
    <dbReference type="NCBI Taxonomy" id="2579942"/>
    <lineage>
        <taxon>Bacteria</taxon>
        <taxon>Pseudomonadati</taxon>
        <taxon>Bacteroidota</taxon>
        <taxon>Cytophagia</taxon>
        <taxon>Cytophagales</taxon>
        <taxon>Spirosomataceae</taxon>
        <taxon>Dyadobacter</taxon>
    </lineage>
</organism>
<dbReference type="Pfam" id="PF25917">
    <property type="entry name" value="BSH_RND"/>
    <property type="match status" value="1"/>
</dbReference>
<reference evidence="6 7" key="1">
    <citation type="submission" date="2019-05" db="EMBL/GenBank/DDBJ databases">
        <authorList>
            <person name="Qu J.-H."/>
        </authorList>
    </citation>
    <scope>NUCLEOTIDE SEQUENCE [LARGE SCALE GENOMIC DNA]</scope>
    <source>
        <strain evidence="6 7">NS28</strain>
    </source>
</reference>
<dbReference type="InterPro" id="IPR058637">
    <property type="entry name" value="YknX-like_C"/>
</dbReference>
<dbReference type="Gene3D" id="2.40.30.170">
    <property type="match status" value="1"/>
</dbReference>
<proteinExistence type="inferred from homology"/>
<dbReference type="PROSITE" id="PS51257">
    <property type="entry name" value="PROKAR_LIPOPROTEIN"/>
    <property type="match status" value="1"/>
</dbReference>
<feature type="domain" description="Multidrug resistance protein MdtA-like barrel-sandwich hybrid" evidence="3">
    <location>
        <begin position="62"/>
        <end position="204"/>
    </location>
</feature>
<evidence type="ECO:0000256" key="1">
    <source>
        <dbReference type="ARBA" id="ARBA00009477"/>
    </source>
</evidence>
<keyword evidence="7" id="KW-1185">Reference proteome</keyword>
<dbReference type="EMBL" id="VBSN01000034">
    <property type="protein sequence ID" value="KAA6439689.1"/>
    <property type="molecule type" value="Genomic_DNA"/>
</dbReference>
<dbReference type="InterPro" id="IPR006143">
    <property type="entry name" value="RND_pump_MFP"/>
</dbReference>
<keyword evidence="2" id="KW-0732">Signal</keyword>
<gene>
    <name evidence="6" type="ORF">FEM33_11335</name>
</gene>
<feature type="signal peptide" evidence="2">
    <location>
        <begin position="1"/>
        <end position="18"/>
    </location>
</feature>
<dbReference type="RefSeq" id="WP_139012140.1">
    <property type="nucleotide sequence ID" value="NZ_VBSN01000034.1"/>
</dbReference>
<dbReference type="Pfam" id="PF25954">
    <property type="entry name" value="Beta-barrel_RND_2"/>
    <property type="match status" value="1"/>
</dbReference>
<protein>
    <submittedName>
        <fullName evidence="6">Efflux RND transporter periplasmic adaptor subunit</fullName>
    </submittedName>
</protein>
<dbReference type="Gene3D" id="1.10.287.470">
    <property type="entry name" value="Helix hairpin bin"/>
    <property type="match status" value="1"/>
</dbReference>
<name>A0A5M8QU59_9BACT</name>
<dbReference type="NCBIfam" id="TIGR01730">
    <property type="entry name" value="RND_mfp"/>
    <property type="match status" value="1"/>
</dbReference>
<dbReference type="InterPro" id="IPR058792">
    <property type="entry name" value="Beta-barrel_RND_2"/>
</dbReference>
<dbReference type="GO" id="GO:1990281">
    <property type="term" value="C:efflux pump complex"/>
    <property type="evidence" value="ECO:0007669"/>
    <property type="project" value="TreeGrafter"/>
</dbReference>
<dbReference type="OrthoDB" id="1114717at2"/>
<dbReference type="GO" id="GO:0015562">
    <property type="term" value="F:efflux transmembrane transporter activity"/>
    <property type="evidence" value="ECO:0007669"/>
    <property type="project" value="TreeGrafter"/>
</dbReference>
<dbReference type="SUPFAM" id="SSF111369">
    <property type="entry name" value="HlyD-like secretion proteins"/>
    <property type="match status" value="1"/>
</dbReference>
<dbReference type="AlphaFoldDB" id="A0A5M8QU59"/>
<evidence type="ECO:0000259" key="3">
    <source>
        <dbReference type="Pfam" id="PF25917"/>
    </source>
</evidence>
<evidence type="ECO:0000259" key="4">
    <source>
        <dbReference type="Pfam" id="PF25954"/>
    </source>
</evidence>
<evidence type="ECO:0000313" key="7">
    <source>
        <dbReference type="Proteomes" id="UP000323994"/>
    </source>
</evidence>
<evidence type="ECO:0000313" key="6">
    <source>
        <dbReference type="EMBL" id="KAA6439689.1"/>
    </source>
</evidence>
<dbReference type="Proteomes" id="UP000323994">
    <property type="component" value="Unassembled WGS sequence"/>
</dbReference>
<evidence type="ECO:0000259" key="5">
    <source>
        <dbReference type="Pfam" id="PF25989"/>
    </source>
</evidence>
<dbReference type="PANTHER" id="PTHR30469">
    <property type="entry name" value="MULTIDRUG RESISTANCE PROTEIN MDTA"/>
    <property type="match status" value="1"/>
</dbReference>
<dbReference type="Gene3D" id="2.40.420.20">
    <property type="match status" value="1"/>
</dbReference>
<dbReference type="InterPro" id="IPR058625">
    <property type="entry name" value="MdtA-like_BSH"/>
</dbReference>
<accession>A0A5M8QU59</accession>
<comment type="caution">
    <text evidence="6">The sequence shown here is derived from an EMBL/GenBank/DDBJ whole genome shotgun (WGS) entry which is preliminary data.</text>
</comment>
<comment type="similarity">
    <text evidence="1">Belongs to the membrane fusion protein (MFP) (TC 8.A.1) family.</text>
</comment>
<evidence type="ECO:0000256" key="2">
    <source>
        <dbReference type="SAM" id="SignalP"/>
    </source>
</evidence>
<feature type="chain" id="PRO_5024352301" evidence="2">
    <location>
        <begin position="19"/>
        <end position="362"/>
    </location>
</feature>
<dbReference type="Pfam" id="PF25989">
    <property type="entry name" value="YknX_C"/>
    <property type="match status" value="1"/>
</dbReference>
<sequence length="362" mass="39870">MRKIPVLMIFSLAVSLFSACKNKPEKQQETKPKQDSTAAFILKKESFDKQVSFPGELIPLERVEVTAKVTGYVKSIKVDIGDRVQKGQVLVTLDAPEMITNYAQVNADLESARSKFLGSQDAYKRIVQAAKVEGTVSQGEIERFKTQMLADSAAYVSVQSRLNAAGQLNDYLTIRAPYSGTVTQRNVDPGTLVGPANAKPMLLIENNSSLRLRLPIPEAYSAASPENASVSFSVDAYPGRLFEAKLSRKSGALNLANRTETWEFLYPNKGNQLKSGMFANANIKFSRPAPTFFVPTSAVVTNLERRFVIQVKDGKTQWTDVRTGINVNDQMEVFGELAEGDTLISRGTDEIKEGTVLTMKIK</sequence>
<dbReference type="Gene3D" id="2.40.50.100">
    <property type="match status" value="1"/>
</dbReference>
<feature type="domain" description="CusB-like beta-barrel" evidence="4">
    <location>
        <begin position="215"/>
        <end position="284"/>
    </location>
</feature>
<feature type="domain" description="YknX-like C-terminal permuted SH3-like" evidence="5">
    <location>
        <begin position="294"/>
        <end position="355"/>
    </location>
</feature>